<accession>G5HER2</accession>
<protein>
    <submittedName>
        <fullName evidence="1">Uncharacterized protein</fullName>
    </submittedName>
</protein>
<gene>
    <name evidence="1" type="ORF">HMPREF9469_00935</name>
</gene>
<dbReference type="AlphaFoldDB" id="G5HER2"/>
<dbReference type="RefSeq" id="WP_007859671.1">
    <property type="nucleotide sequence ID" value="NZ_JH376420.1"/>
</dbReference>
<reference evidence="1 2" key="1">
    <citation type="submission" date="2011-08" db="EMBL/GenBank/DDBJ databases">
        <title>The Genome Sequence of Clostridium citroniae WAL-17108.</title>
        <authorList>
            <consortium name="The Broad Institute Genome Sequencing Platform"/>
            <person name="Earl A."/>
            <person name="Ward D."/>
            <person name="Feldgarden M."/>
            <person name="Gevers D."/>
            <person name="Finegold S.M."/>
            <person name="Summanen P.H."/>
            <person name="Molitoris D.R."/>
            <person name="Vaisanen M.L."/>
            <person name="Daigneault M."/>
            <person name="Allen-Vercoe E."/>
            <person name="Young S.K."/>
            <person name="Zeng Q."/>
            <person name="Gargeya S."/>
            <person name="Fitzgerald M."/>
            <person name="Haas B."/>
            <person name="Abouelleil A."/>
            <person name="Alvarado L."/>
            <person name="Arachchi H.M."/>
            <person name="Berlin A."/>
            <person name="Brown A."/>
            <person name="Chapman S.B."/>
            <person name="Chen Z."/>
            <person name="Dunbar C."/>
            <person name="Freedman E."/>
            <person name="Gearin G."/>
            <person name="Gellesch M."/>
            <person name="Goldberg J."/>
            <person name="Griggs A."/>
            <person name="Gujja S."/>
            <person name="Heiman D."/>
            <person name="Howarth C."/>
            <person name="Larson L."/>
            <person name="Lui A."/>
            <person name="MacDonald P.J.P."/>
            <person name="Montmayeur A."/>
            <person name="Murphy C."/>
            <person name="Neiman D."/>
            <person name="Pearson M."/>
            <person name="Priest M."/>
            <person name="Roberts A."/>
            <person name="Saif S."/>
            <person name="Shea T."/>
            <person name="Shenoy N."/>
            <person name="Sisk P."/>
            <person name="Stolte C."/>
            <person name="Sykes S."/>
            <person name="Wortman J."/>
            <person name="Nusbaum C."/>
            <person name="Birren B."/>
        </authorList>
    </citation>
    <scope>NUCLEOTIDE SEQUENCE [LARGE SCALE GENOMIC DNA]</scope>
    <source>
        <strain evidence="1 2">WAL-17108</strain>
    </source>
</reference>
<comment type="caution">
    <text evidence="1">The sequence shown here is derived from an EMBL/GenBank/DDBJ whole genome shotgun (WGS) entry which is preliminary data.</text>
</comment>
<dbReference type="HOGENOM" id="CLU_114117_0_0_9"/>
<proteinExistence type="predicted"/>
<dbReference type="EMBL" id="ADLJ01000007">
    <property type="protein sequence ID" value="EHF00021.1"/>
    <property type="molecule type" value="Genomic_DNA"/>
</dbReference>
<evidence type="ECO:0000313" key="2">
    <source>
        <dbReference type="Proteomes" id="UP000003763"/>
    </source>
</evidence>
<dbReference type="PATRIC" id="fig|742733.3.peg.950"/>
<name>G5HER2_9FIRM</name>
<dbReference type="Proteomes" id="UP000003763">
    <property type="component" value="Unassembled WGS sequence"/>
</dbReference>
<dbReference type="eggNOG" id="ENOG5032FMH">
    <property type="taxonomic scope" value="Bacteria"/>
</dbReference>
<organism evidence="1 2">
    <name type="scientific">[Clostridium] citroniae WAL-17108</name>
    <dbReference type="NCBI Taxonomy" id="742733"/>
    <lineage>
        <taxon>Bacteria</taxon>
        <taxon>Bacillati</taxon>
        <taxon>Bacillota</taxon>
        <taxon>Clostridia</taxon>
        <taxon>Lachnospirales</taxon>
        <taxon>Lachnospiraceae</taxon>
        <taxon>Enterocloster</taxon>
    </lineage>
</organism>
<evidence type="ECO:0000313" key="1">
    <source>
        <dbReference type="EMBL" id="EHF00021.1"/>
    </source>
</evidence>
<sequence>MEKMLVTQALNELKLLDGRINRAISNGEYVAAARLNESKVSSTVTKEEFISNAKSSLQSVNDLIERRKKIKAAVVISNANTFVDISGVSMTVADAIERKDSIEYDEEILGTLKKQLSNARATVGQKNLNMELQIDKIVESSFGKDSRQKINSDDYEAIAKPYRTNNEYGLVDPLGIEKLIAQMEEAIQGFISNVDAALQISNCTTYIEF</sequence>